<name>A0A9Q9T1V7_CITFR</name>
<dbReference type="AlphaFoldDB" id="A0A9Q9T1V7"/>
<accession>A0A9Q9T1V7</accession>
<sequence>MNISSQVSCTVPYFLGKVFQVRIFAKCRLRGKTYRINHLPAALRSFYQLLIAIQRYTYPHPLDLPEAKNIISGIRERQLNEFVKLNQRLPMPSNSGVDHWRPLRLASSYYRIKDNEWTPEYLDDPGLMGRVLKAGESGAGACRTQPLLE</sequence>
<proteinExistence type="predicted"/>
<reference evidence="1" key="1">
    <citation type="submission" date="2022-09" db="EMBL/GenBank/DDBJ databases">
        <title>Emergence of IncN[pMLST15] plasmids harboring a novel non-Tn4401-elements driving KPC-2 carbapenem-resistance.</title>
        <authorList>
            <person name="Yao Y."/>
            <person name="Falgenhauer L."/>
            <person name="Falgenhauer J."/>
            <person name="Imirzalioglu C."/>
            <person name="Chakraborty T."/>
        </authorList>
    </citation>
    <scope>NUCLEOTIDE SEQUENCE</scope>
    <source>
        <strain evidence="1">NRZ-38954</strain>
        <plasmid evidence="1">pCF38954-KPC2</plasmid>
    </source>
</reference>
<gene>
    <name evidence="1" type="ORF">KKS41_p00495</name>
</gene>
<dbReference type="RefSeq" id="WP_263433015.1">
    <property type="nucleotide sequence ID" value="NZ_CP104959.1"/>
</dbReference>
<dbReference type="EMBL" id="CP104959">
    <property type="protein sequence ID" value="UYA95098.1"/>
    <property type="molecule type" value="Genomic_DNA"/>
</dbReference>
<protein>
    <submittedName>
        <fullName evidence="1">Uncharacterized protein</fullName>
    </submittedName>
</protein>
<organism evidence="1">
    <name type="scientific">Citrobacter freundii</name>
    <dbReference type="NCBI Taxonomy" id="546"/>
    <lineage>
        <taxon>Bacteria</taxon>
        <taxon>Pseudomonadati</taxon>
        <taxon>Pseudomonadota</taxon>
        <taxon>Gammaproteobacteria</taxon>
        <taxon>Enterobacterales</taxon>
        <taxon>Enterobacteriaceae</taxon>
        <taxon>Citrobacter</taxon>
        <taxon>Citrobacter freundii complex</taxon>
    </lineage>
</organism>
<geneLocation type="plasmid" evidence="1">
    <name>pCF38954-KPC2</name>
</geneLocation>
<keyword evidence="1" id="KW-0614">Plasmid</keyword>
<evidence type="ECO:0000313" key="1">
    <source>
        <dbReference type="EMBL" id="UYA95098.1"/>
    </source>
</evidence>